<dbReference type="PATRIC" id="fig|106634.4.peg.772"/>
<dbReference type="AlphaFoldDB" id="A0A0G3G2A9"/>
<dbReference type="Proteomes" id="UP000064201">
    <property type="component" value="Chromosome"/>
</dbReference>
<keyword evidence="3" id="KW-1185">Reference proteome</keyword>
<sequence>MRTFWVAGIALVATGCSITQSIEPLDAVDVSLVCVLDNPEIHMAGFQPELRELIEQRGIRTDVYSGSRPARCSHYLEHTANWKWDLAMYLSYADLRVYDAQGLAGQATYDARSGSGRMDKFGPTREKLAPLVDELFAQVNAAELIRGGEQADQGGIEDSDGRSVEARLEELDRLHDRGLITEAAYEERLRAILADL</sequence>
<gene>
    <name evidence="2" type="ORF">TVD_03795</name>
</gene>
<dbReference type="NCBIfam" id="NF040519">
    <property type="entry name" value="Sbal_3080_fam"/>
    <property type="match status" value="1"/>
</dbReference>
<dbReference type="Pfam" id="PF09851">
    <property type="entry name" value="SHOCT"/>
    <property type="match status" value="1"/>
</dbReference>
<feature type="domain" description="SHOCT" evidence="1">
    <location>
        <begin position="166"/>
        <end position="193"/>
    </location>
</feature>
<dbReference type="OrthoDB" id="1436842at2"/>
<evidence type="ECO:0000313" key="2">
    <source>
        <dbReference type="EMBL" id="AKJ94544.1"/>
    </source>
</evidence>
<proteinExistence type="predicted"/>
<evidence type="ECO:0000313" key="3">
    <source>
        <dbReference type="Proteomes" id="UP000064201"/>
    </source>
</evidence>
<dbReference type="KEGG" id="tvr:TVD_03795"/>
<accession>A0A0G3G2A9</accession>
<name>A0A0G3G2A9_9GAMM</name>
<dbReference type="InterPro" id="IPR018649">
    <property type="entry name" value="SHOCT"/>
</dbReference>
<reference evidence="2 3" key="1">
    <citation type="submission" date="2015-04" db="EMBL/GenBank/DDBJ databases">
        <title>Complete Sequence for the Genome of the Thioalkalivibrio versutus D301.</title>
        <authorList>
            <person name="Mu T."/>
            <person name="Zhou J."/>
            <person name="Xu X."/>
        </authorList>
    </citation>
    <scope>NUCLEOTIDE SEQUENCE [LARGE SCALE GENOMIC DNA]</scope>
    <source>
        <strain evidence="2 3">D301</strain>
    </source>
</reference>
<dbReference type="PROSITE" id="PS51257">
    <property type="entry name" value="PROKAR_LIPOPROTEIN"/>
    <property type="match status" value="1"/>
</dbReference>
<evidence type="ECO:0000259" key="1">
    <source>
        <dbReference type="Pfam" id="PF09851"/>
    </source>
</evidence>
<dbReference type="EMBL" id="CP011367">
    <property type="protein sequence ID" value="AKJ94544.1"/>
    <property type="molecule type" value="Genomic_DNA"/>
</dbReference>
<organism evidence="2 3">
    <name type="scientific">Thioalkalivibrio versutus</name>
    <dbReference type="NCBI Taxonomy" id="106634"/>
    <lineage>
        <taxon>Bacteria</taxon>
        <taxon>Pseudomonadati</taxon>
        <taxon>Pseudomonadota</taxon>
        <taxon>Gammaproteobacteria</taxon>
        <taxon>Chromatiales</taxon>
        <taxon>Ectothiorhodospiraceae</taxon>
        <taxon>Thioalkalivibrio</taxon>
    </lineage>
</organism>
<protein>
    <recommendedName>
        <fullName evidence="1">SHOCT domain-containing protein</fullName>
    </recommendedName>
</protein>